<dbReference type="InterPro" id="IPR027444">
    <property type="entry name" value="H-NS_C_dom"/>
</dbReference>
<dbReference type="Pfam" id="PF00816">
    <property type="entry name" value="Histone_HNS"/>
    <property type="match status" value="1"/>
</dbReference>
<evidence type="ECO:0000256" key="2">
    <source>
        <dbReference type="ARBA" id="ARBA00010610"/>
    </source>
</evidence>
<comment type="subcellular location">
    <subcellularLocation>
        <location evidence="1">Cytoplasm</location>
        <location evidence="1">Nucleoid</location>
    </subcellularLocation>
</comment>
<sequence length="97" mass="11054">MTTLAQLLQEREALEQKINQVRQAERAEALAQIHKLIQLHGLTVNDVFGNSKSARQGSNKKVAVKYLNKETGETWTGRGKPPRWIQGQDREKFLIQS</sequence>
<evidence type="ECO:0000313" key="6">
    <source>
        <dbReference type="EMBL" id="KKW69287.1"/>
    </source>
</evidence>
<feature type="domain" description="DNA-binding protein H-NS-like C-terminal" evidence="5">
    <location>
        <begin position="52"/>
        <end position="95"/>
    </location>
</feature>
<reference evidence="6 7" key="1">
    <citation type="submission" date="2015-05" db="EMBL/GenBank/DDBJ databases">
        <title>Draft genome sequence of Lampropedia sp. CT6, isolated from the microbial mat of a hot water spring, located at Manikaran, India.</title>
        <authorList>
            <person name="Tripathi C."/>
            <person name="Rani P."/>
            <person name="Mahato N.K."/>
            <person name="Lal R."/>
        </authorList>
    </citation>
    <scope>NUCLEOTIDE SEQUENCE [LARGE SCALE GENOMIC DNA]</scope>
    <source>
        <strain evidence="6 7">CT6</strain>
    </source>
</reference>
<dbReference type="SMART" id="SM00528">
    <property type="entry name" value="HNS"/>
    <property type="match status" value="1"/>
</dbReference>
<keyword evidence="3" id="KW-0963">Cytoplasm</keyword>
<dbReference type="Gene3D" id="4.10.430.10">
    <property type="entry name" value="Histone-like protein H-NS, C-terminal domain"/>
    <property type="match status" value="1"/>
</dbReference>
<comment type="similarity">
    <text evidence="2">Belongs to the histone-like protein H-NS family.</text>
</comment>
<organism evidence="6 7">
    <name type="scientific">Lampropedia cohaerens</name>
    <dbReference type="NCBI Taxonomy" id="1610491"/>
    <lineage>
        <taxon>Bacteria</taxon>
        <taxon>Pseudomonadati</taxon>
        <taxon>Pseudomonadota</taxon>
        <taxon>Betaproteobacteria</taxon>
        <taxon>Burkholderiales</taxon>
        <taxon>Comamonadaceae</taxon>
        <taxon>Lampropedia</taxon>
    </lineage>
</organism>
<dbReference type="SUPFAM" id="SSF81273">
    <property type="entry name" value="H-NS histone-like proteins"/>
    <property type="match status" value="1"/>
</dbReference>
<name>A0A0U1Q3H3_9BURK</name>
<dbReference type="Proteomes" id="UP000050580">
    <property type="component" value="Unassembled WGS sequence"/>
</dbReference>
<keyword evidence="4" id="KW-0238">DNA-binding</keyword>
<dbReference type="EMBL" id="LBNQ01000008">
    <property type="protein sequence ID" value="KKW69287.1"/>
    <property type="molecule type" value="Genomic_DNA"/>
</dbReference>
<protein>
    <submittedName>
        <fullName evidence="6">Histone</fullName>
    </submittedName>
</protein>
<dbReference type="RefSeq" id="WP_046740408.1">
    <property type="nucleotide sequence ID" value="NZ_LBNQ01000008.1"/>
</dbReference>
<comment type="caution">
    <text evidence="6">The sequence shown here is derived from an EMBL/GenBank/DDBJ whole genome shotgun (WGS) entry which is preliminary data.</text>
</comment>
<evidence type="ECO:0000256" key="3">
    <source>
        <dbReference type="ARBA" id="ARBA00022490"/>
    </source>
</evidence>
<evidence type="ECO:0000313" key="7">
    <source>
        <dbReference type="Proteomes" id="UP000050580"/>
    </source>
</evidence>
<accession>A0A0U1Q3H3</accession>
<dbReference type="STRING" id="1610491.AAV94_00720"/>
<dbReference type="PANTHER" id="PTHR38097:SF2">
    <property type="entry name" value="DNA-BINDING PROTEIN STPA"/>
    <property type="match status" value="1"/>
</dbReference>
<dbReference type="InterPro" id="IPR037150">
    <property type="entry name" value="H-NS_C_dom_sf"/>
</dbReference>
<evidence type="ECO:0000259" key="5">
    <source>
        <dbReference type="SMART" id="SM00528"/>
    </source>
</evidence>
<keyword evidence="7" id="KW-1185">Reference proteome</keyword>
<evidence type="ECO:0000256" key="4">
    <source>
        <dbReference type="ARBA" id="ARBA00023125"/>
    </source>
</evidence>
<proteinExistence type="inferred from homology"/>
<dbReference type="OrthoDB" id="5297879at2"/>
<dbReference type="GO" id="GO:0009295">
    <property type="term" value="C:nucleoid"/>
    <property type="evidence" value="ECO:0007669"/>
    <property type="project" value="UniProtKB-SubCell"/>
</dbReference>
<gene>
    <name evidence="6" type="ORF">AAV94_00720</name>
</gene>
<dbReference type="PANTHER" id="PTHR38097">
    <property type="match status" value="1"/>
</dbReference>
<evidence type="ECO:0000256" key="1">
    <source>
        <dbReference type="ARBA" id="ARBA00004453"/>
    </source>
</evidence>
<dbReference type="AlphaFoldDB" id="A0A0U1Q3H3"/>
<dbReference type="GO" id="GO:0003677">
    <property type="term" value="F:DNA binding"/>
    <property type="evidence" value="ECO:0007669"/>
    <property type="project" value="UniProtKB-KW"/>
</dbReference>